<sequence>MILCRRTRDGNDDGTVSLGDDYASMETLGEMQMGNEASLVSTQVNWRQLNLQVTLLCLFAPSEP</sequence>
<dbReference type="EMBL" id="JACTNZ010000009">
    <property type="protein sequence ID" value="KAG5530349.1"/>
    <property type="molecule type" value="Genomic_DNA"/>
</dbReference>
<evidence type="ECO:0000313" key="2">
    <source>
        <dbReference type="Proteomes" id="UP000823749"/>
    </source>
</evidence>
<dbReference type="AlphaFoldDB" id="A0AAV6IS91"/>
<organism evidence="1 2">
    <name type="scientific">Rhododendron griersonianum</name>
    <dbReference type="NCBI Taxonomy" id="479676"/>
    <lineage>
        <taxon>Eukaryota</taxon>
        <taxon>Viridiplantae</taxon>
        <taxon>Streptophyta</taxon>
        <taxon>Embryophyta</taxon>
        <taxon>Tracheophyta</taxon>
        <taxon>Spermatophyta</taxon>
        <taxon>Magnoliopsida</taxon>
        <taxon>eudicotyledons</taxon>
        <taxon>Gunneridae</taxon>
        <taxon>Pentapetalae</taxon>
        <taxon>asterids</taxon>
        <taxon>Ericales</taxon>
        <taxon>Ericaceae</taxon>
        <taxon>Ericoideae</taxon>
        <taxon>Rhodoreae</taxon>
        <taxon>Rhododendron</taxon>
    </lineage>
</organism>
<name>A0AAV6IS91_9ERIC</name>
<protein>
    <submittedName>
        <fullName evidence="1">Uncharacterized protein</fullName>
    </submittedName>
</protein>
<reference evidence="1" key="1">
    <citation type="submission" date="2020-08" db="EMBL/GenBank/DDBJ databases">
        <title>Plant Genome Project.</title>
        <authorList>
            <person name="Zhang R.-G."/>
        </authorList>
    </citation>
    <scope>NUCLEOTIDE SEQUENCE</scope>
    <source>
        <strain evidence="1">WSP0</strain>
        <tissue evidence="1">Leaf</tissue>
    </source>
</reference>
<comment type="caution">
    <text evidence="1">The sequence shown here is derived from an EMBL/GenBank/DDBJ whole genome shotgun (WGS) entry which is preliminary data.</text>
</comment>
<keyword evidence="2" id="KW-1185">Reference proteome</keyword>
<proteinExistence type="predicted"/>
<accession>A0AAV6IS91</accession>
<dbReference type="Proteomes" id="UP000823749">
    <property type="component" value="Chromosome 9"/>
</dbReference>
<gene>
    <name evidence="1" type="ORF">RHGRI_025328</name>
</gene>
<evidence type="ECO:0000313" key="1">
    <source>
        <dbReference type="EMBL" id="KAG5530349.1"/>
    </source>
</evidence>